<keyword evidence="2" id="KW-1185">Reference proteome</keyword>
<protein>
    <submittedName>
        <fullName evidence="1">Uncharacterized protein</fullName>
    </submittedName>
</protein>
<accession>A0A9Q3L6V1</accession>
<dbReference type="EMBL" id="AVOT02156482">
    <property type="protein sequence ID" value="MBW0593772.1"/>
    <property type="molecule type" value="Genomic_DNA"/>
</dbReference>
<evidence type="ECO:0000313" key="2">
    <source>
        <dbReference type="Proteomes" id="UP000765509"/>
    </source>
</evidence>
<name>A0A9Q3L6V1_9BASI</name>
<dbReference type="Proteomes" id="UP000765509">
    <property type="component" value="Unassembled WGS sequence"/>
</dbReference>
<proteinExistence type="predicted"/>
<evidence type="ECO:0000313" key="1">
    <source>
        <dbReference type="EMBL" id="MBW0593772.1"/>
    </source>
</evidence>
<dbReference type="AlphaFoldDB" id="A0A9Q3L6V1"/>
<sequence length="75" mass="8135">MAGLQLNVTSSIESGLQTLALYICEYQLNSMGDDLTSTDEYDDKDLFNGTASGAANSGCINDNCHQVKPQKHQHI</sequence>
<reference evidence="1" key="1">
    <citation type="submission" date="2021-03" db="EMBL/GenBank/DDBJ databases">
        <title>Draft genome sequence of rust myrtle Austropuccinia psidii MF-1, a brazilian biotype.</title>
        <authorList>
            <person name="Quecine M.C."/>
            <person name="Pachon D.M.R."/>
            <person name="Bonatelli M.L."/>
            <person name="Correr F.H."/>
            <person name="Franceschini L.M."/>
            <person name="Leite T.F."/>
            <person name="Margarido G.R.A."/>
            <person name="Almeida C.A."/>
            <person name="Ferrarezi J.A."/>
            <person name="Labate C.A."/>
        </authorList>
    </citation>
    <scope>NUCLEOTIDE SEQUENCE</scope>
    <source>
        <strain evidence="1">MF-1</strain>
    </source>
</reference>
<organism evidence="1 2">
    <name type="scientific">Austropuccinia psidii MF-1</name>
    <dbReference type="NCBI Taxonomy" id="1389203"/>
    <lineage>
        <taxon>Eukaryota</taxon>
        <taxon>Fungi</taxon>
        <taxon>Dikarya</taxon>
        <taxon>Basidiomycota</taxon>
        <taxon>Pucciniomycotina</taxon>
        <taxon>Pucciniomycetes</taxon>
        <taxon>Pucciniales</taxon>
        <taxon>Sphaerophragmiaceae</taxon>
        <taxon>Austropuccinia</taxon>
    </lineage>
</organism>
<comment type="caution">
    <text evidence="1">The sequence shown here is derived from an EMBL/GenBank/DDBJ whole genome shotgun (WGS) entry which is preliminary data.</text>
</comment>
<gene>
    <name evidence="1" type="ORF">O181_133487</name>
</gene>